<keyword evidence="1" id="KW-0813">Transport</keyword>
<evidence type="ECO:0000256" key="5">
    <source>
        <dbReference type="PIRSR" id="PIRSR000699-1"/>
    </source>
</evidence>
<keyword evidence="6" id="KW-0479">Metal-binding</keyword>
<feature type="binding site" evidence="6">
    <location>
        <position position="80"/>
    </location>
    <ligand>
        <name>Mg(2+)</name>
        <dbReference type="ChEBI" id="CHEBI:18420"/>
        <note>ligand shared between all trimeric partners</note>
    </ligand>
</feature>
<evidence type="ECO:0000256" key="7">
    <source>
        <dbReference type="PROSITE-ProRule" id="PRU00418"/>
    </source>
</evidence>
<dbReference type="PROSITE" id="PS51095">
    <property type="entry name" value="PTS_EIIA_TYPE_3"/>
    <property type="match status" value="1"/>
</dbReference>
<dbReference type="CDD" id="cd00215">
    <property type="entry name" value="PTS_IIA_lac"/>
    <property type="match status" value="1"/>
</dbReference>
<comment type="caution">
    <text evidence="8">The sequence shown here is derived from an EMBL/GenBank/DDBJ whole genome shotgun (WGS) entry which is preliminary data.</text>
</comment>
<protein>
    <submittedName>
        <fullName evidence="8">Cellobiose PTS, EIIA</fullName>
    </submittedName>
</protein>
<proteinExistence type="predicted"/>
<dbReference type="GO" id="GO:0009401">
    <property type="term" value="P:phosphoenolpyruvate-dependent sugar phosphotransferase system"/>
    <property type="evidence" value="ECO:0007669"/>
    <property type="project" value="UniProtKB-KW"/>
</dbReference>
<dbReference type="Pfam" id="PF02255">
    <property type="entry name" value="PTS_IIA"/>
    <property type="match status" value="1"/>
</dbReference>
<keyword evidence="3" id="KW-0808">Transferase</keyword>
<evidence type="ECO:0000313" key="9">
    <source>
        <dbReference type="Proteomes" id="UP000032552"/>
    </source>
</evidence>
<dbReference type="EMBL" id="BAYM01000039">
    <property type="protein sequence ID" value="GAN36036.1"/>
    <property type="molecule type" value="Genomic_DNA"/>
</dbReference>
<feature type="modified residue" description="Phosphohistidine; by HPr" evidence="7">
    <location>
        <position position="77"/>
    </location>
</feature>
<evidence type="ECO:0000256" key="4">
    <source>
        <dbReference type="ARBA" id="ARBA00022683"/>
    </source>
</evidence>
<dbReference type="InterPro" id="IPR003188">
    <property type="entry name" value="PTS_IIA_lac/cel"/>
</dbReference>
<comment type="cofactor">
    <cofactor evidence="6">
        <name>Mg(2+)</name>
        <dbReference type="ChEBI" id="CHEBI:18420"/>
    </cofactor>
    <text evidence="6">Binds 1 Mg(2+) ion per trimer.</text>
</comment>
<dbReference type="PIRSF" id="PIRSF000699">
    <property type="entry name" value="PTS_IILac_III"/>
    <property type="match status" value="1"/>
</dbReference>
<organism evidence="8 9">
    <name type="scientific">Lacticaseibacillus paracasei NRIC 0644</name>
    <dbReference type="NCBI Taxonomy" id="1435038"/>
    <lineage>
        <taxon>Bacteria</taxon>
        <taxon>Bacillati</taxon>
        <taxon>Bacillota</taxon>
        <taxon>Bacilli</taxon>
        <taxon>Lactobacillales</taxon>
        <taxon>Lactobacillaceae</taxon>
        <taxon>Lacticaseibacillus</taxon>
    </lineage>
</organism>
<evidence type="ECO:0000256" key="3">
    <source>
        <dbReference type="ARBA" id="ARBA00022679"/>
    </source>
</evidence>
<name>A0A0C9PM32_LACPA</name>
<dbReference type="PANTHER" id="PTHR34382:SF7">
    <property type="entry name" value="PTS SYSTEM N,N'-DIACETYLCHITOBIOSE-SPECIFIC EIIA COMPONENT"/>
    <property type="match status" value="1"/>
</dbReference>
<feature type="active site" description="Tele-phosphohistidine intermediate" evidence="5">
    <location>
        <position position="77"/>
    </location>
</feature>
<keyword evidence="2" id="KW-0762">Sugar transport</keyword>
<evidence type="ECO:0000256" key="6">
    <source>
        <dbReference type="PIRSR" id="PIRSR000699-2"/>
    </source>
</evidence>
<dbReference type="Proteomes" id="UP000032552">
    <property type="component" value="Unassembled WGS sequence"/>
</dbReference>
<dbReference type="SUPFAM" id="SSF46973">
    <property type="entry name" value="Enzyme IIa from lactose specific PTS, IIa-lac"/>
    <property type="match status" value="1"/>
</dbReference>
<sequence length="111" mass="11679">MTQVNEQTIMGLIIAGGNAKSAAFTAIQAAKAGDFPEAIVQLKEADDALVSAHNAQTELLTAEASGNHAEVSLLMVHAQDHLMNAITFRDLAGEVVAVYQRMAEMTTAPTV</sequence>
<accession>A0A0C9PM32</accession>
<evidence type="ECO:0000256" key="2">
    <source>
        <dbReference type="ARBA" id="ARBA00022597"/>
    </source>
</evidence>
<evidence type="ECO:0000256" key="1">
    <source>
        <dbReference type="ARBA" id="ARBA00022448"/>
    </source>
</evidence>
<dbReference type="GO" id="GO:0016740">
    <property type="term" value="F:transferase activity"/>
    <property type="evidence" value="ECO:0007669"/>
    <property type="project" value="UniProtKB-KW"/>
</dbReference>
<gene>
    <name evidence="8" type="ORF">LC0644_0625</name>
</gene>
<dbReference type="InterPro" id="IPR036542">
    <property type="entry name" value="PTS_IIA_lac/cel_sf"/>
</dbReference>
<dbReference type="Gene3D" id="1.20.58.80">
    <property type="entry name" value="Phosphotransferase system, lactose/cellobiose-type IIA subunit"/>
    <property type="match status" value="1"/>
</dbReference>
<dbReference type="AlphaFoldDB" id="A0A0C9PM32"/>
<keyword evidence="6" id="KW-0460">Magnesium</keyword>
<evidence type="ECO:0000313" key="8">
    <source>
        <dbReference type="EMBL" id="GAN36036.1"/>
    </source>
</evidence>
<reference evidence="9" key="1">
    <citation type="submission" date="2014-05" db="EMBL/GenBank/DDBJ databases">
        <title>Whole genome sequencing of Lactobacillus casei NRIC0644.</title>
        <authorList>
            <person name="Atarashi H."/>
            <person name="Yoshida Y."/>
            <person name="Fujimura S."/>
            <person name="Tanaka N."/>
            <person name="Shiwa Y."/>
            <person name="Yoshikawa H."/>
            <person name="Okada S."/>
            <person name="Nakagawa J."/>
        </authorList>
    </citation>
    <scope>NUCLEOTIDE SEQUENCE [LARGE SCALE GENOMIC DNA]</scope>
    <source>
        <strain evidence="9">NRIC0644</strain>
    </source>
</reference>
<dbReference type="RefSeq" id="WP_045625156.1">
    <property type="nucleotide sequence ID" value="NZ_BAYM01000039.1"/>
</dbReference>
<keyword evidence="4" id="KW-0598">Phosphotransferase system</keyword>
<dbReference type="PANTHER" id="PTHR34382">
    <property type="entry name" value="PTS SYSTEM N,N'-DIACETYLCHITOBIOSE-SPECIFIC EIIA COMPONENT"/>
    <property type="match status" value="1"/>
</dbReference>
<dbReference type="GO" id="GO:0046872">
    <property type="term" value="F:metal ion binding"/>
    <property type="evidence" value="ECO:0007669"/>
    <property type="project" value="UniProtKB-KW"/>
</dbReference>